<evidence type="ECO:0000256" key="8">
    <source>
        <dbReference type="PIRSR" id="PIRSR000008-1"/>
    </source>
</evidence>
<dbReference type="PANTHER" id="PTHR33751">
    <property type="entry name" value="CBB3-TYPE CYTOCHROME C OXIDASE SUBUNIT FIXP"/>
    <property type="match status" value="1"/>
</dbReference>
<feature type="binding site" description="covalent" evidence="8">
    <location>
        <position position="78"/>
    </location>
    <ligand>
        <name>heme c</name>
        <dbReference type="ChEBI" id="CHEBI:61717"/>
    </ligand>
</feature>
<dbReference type="InterPro" id="IPR009153">
    <property type="entry name" value="Cyt_cL"/>
</dbReference>
<feature type="binding site" description="axial binding residue" evidence="9">
    <location>
        <position position="82"/>
    </location>
    <ligand>
        <name>heme c</name>
        <dbReference type="ChEBI" id="CHEBI:61717"/>
    </ligand>
    <ligandPart>
        <name>Fe</name>
        <dbReference type="ChEBI" id="CHEBI:18248"/>
    </ligandPart>
</feature>
<evidence type="ECO:0000256" key="6">
    <source>
        <dbReference type="ARBA" id="ARBA00022982"/>
    </source>
</evidence>
<dbReference type="InterPro" id="IPR009056">
    <property type="entry name" value="Cyt_c-like_dom"/>
</dbReference>
<dbReference type="PRINTS" id="PR00605">
    <property type="entry name" value="CYTCHROMECIC"/>
</dbReference>
<keyword evidence="2" id="KW-0813">Transport</keyword>
<evidence type="ECO:0000256" key="7">
    <source>
        <dbReference type="ARBA" id="ARBA00023004"/>
    </source>
</evidence>
<dbReference type="Proteomes" id="UP000253941">
    <property type="component" value="Unassembled WGS sequence"/>
</dbReference>
<keyword evidence="7 9" id="KW-0408">Iron</keyword>
<dbReference type="RefSeq" id="WP_114581259.1">
    <property type="nucleotide sequence ID" value="NZ_QPMH01000004.1"/>
</dbReference>
<dbReference type="InterPro" id="IPR036909">
    <property type="entry name" value="Cyt_c-like_dom_sf"/>
</dbReference>
<dbReference type="EMBL" id="QPMH01000004">
    <property type="protein sequence ID" value="RDD62684.1"/>
    <property type="molecule type" value="Genomic_DNA"/>
</dbReference>
<dbReference type="SUPFAM" id="SSF46626">
    <property type="entry name" value="Cytochrome c"/>
    <property type="match status" value="1"/>
</dbReference>
<keyword evidence="4" id="KW-0679">Respiratory chain</keyword>
<evidence type="ECO:0000313" key="12">
    <source>
        <dbReference type="EMBL" id="RDD62684.1"/>
    </source>
</evidence>
<comment type="cofactor">
    <cofactor evidence="1">
        <name>heme c</name>
        <dbReference type="ChEBI" id="CHEBI:61717"/>
    </cofactor>
</comment>
<organism evidence="12 13">
    <name type="scientific">Ferruginivarius sediminum</name>
    <dbReference type="NCBI Taxonomy" id="2661937"/>
    <lineage>
        <taxon>Bacteria</taxon>
        <taxon>Pseudomonadati</taxon>
        <taxon>Pseudomonadota</taxon>
        <taxon>Alphaproteobacteria</taxon>
        <taxon>Rhodospirillales</taxon>
        <taxon>Rhodospirillaceae</taxon>
        <taxon>Ferruginivarius</taxon>
    </lineage>
</organism>
<evidence type="ECO:0000256" key="2">
    <source>
        <dbReference type="ARBA" id="ARBA00022448"/>
    </source>
</evidence>
<sequence>MKLAHALAAAVLAGSITTAANAGDYTYRHVLDGSPLDIPTSGEGLSDAVKAFHRTGENPFVDDAEALKEGKKVYSQYCQACHMPDGSGRIGPSFLDKDWRYESTASMRGRFAIVYAGGAGAMQAFNGRLGQDEILKVLAYIEELRAQAGVE</sequence>
<name>A0A369TDT1_9PROT</name>
<feature type="domain" description="Cytochrome c" evidence="11">
    <location>
        <begin position="65"/>
        <end position="145"/>
    </location>
</feature>
<evidence type="ECO:0000256" key="1">
    <source>
        <dbReference type="ARBA" id="ARBA00001926"/>
    </source>
</evidence>
<dbReference type="GO" id="GO:0020037">
    <property type="term" value="F:heme binding"/>
    <property type="evidence" value="ECO:0007669"/>
    <property type="project" value="InterPro"/>
</dbReference>
<evidence type="ECO:0000256" key="3">
    <source>
        <dbReference type="ARBA" id="ARBA00022617"/>
    </source>
</evidence>
<feature type="signal peptide" evidence="10">
    <location>
        <begin position="1"/>
        <end position="22"/>
    </location>
</feature>
<comment type="PTM">
    <text evidence="8">Binds 1 heme c group covalently per subunit.</text>
</comment>
<dbReference type="GO" id="GO:0042597">
    <property type="term" value="C:periplasmic space"/>
    <property type="evidence" value="ECO:0007669"/>
    <property type="project" value="InterPro"/>
</dbReference>
<feature type="chain" id="PRO_5016770054" evidence="10">
    <location>
        <begin position="23"/>
        <end position="151"/>
    </location>
</feature>
<dbReference type="PIRSF" id="PIRSF000008">
    <property type="entry name" value="Cytochrome_c551i"/>
    <property type="match status" value="1"/>
</dbReference>
<protein>
    <submittedName>
        <fullName evidence="12">Cytochrome c, class I</fullName>
    </submittedName>
</protein>
<dbReference type="Gene3D" id="1.10.760.10">
    <property type="entry name" value="Cytochrome c-like domain"/>
    <property type="match status" value="1"/>
</dbReference>
<keyword evidence="6" id="KW-0249">Electron transport</keyword>
<evidence type="ECO:0000256" key="9">
    <source>
        <dbReference type="PIRSR" id="PIRSR000008-2"/>
    </source>
</evidence>
<keyword evidence="10" id="KW-0732">Signal</keyword>
<dbReference type="PROSITE" id="PS51007">
    <property type="entry name" value="CYTC"/>
    <property type="match status" value="1"/>
</dbReference>
<dbReference type="GO" id="GO:0009055">
    <property type="term" value="F:electron transfer activity"/>
    <property type="evidence" value="ECO:0007669"/>
    <property type="project" value="InterPro"/>
</dbReference>
<dbReference type="InterPro" id="IPR008168">
    <property type="entry name" value="Cyt_C_IC"/>
</dbReference>
<dbReference type="InterPro" id="IPR050597">
    <property type="entry name" value="Cytochrome_c_Oxidase_Subunit"/>
</dbReference>
<evidence type="ECO:0000256" key="4">
    <source>
        <dbReference type="ARBA" id="ARBA00022660"/>
    </source>
</evidence>
<evidence type="ECO:0000256" key="10">
    <source>
        <dbReference type="SAM" id="SignalP"/>
    </source>
</evidence>
<keyword evidence="5 9" id="KW-0479">Metal-binding</keyword>
<comment type="caution">
    <text evidence="12">The sequence shown here is derived from an EMBL/GenBank/DDBJ whole genome shotgun (WGS) entry which is preliminary data.</text>
</comment>
<feature type="binding site" description="covalent" evidence="8">
    <location>
        <position position="81"/>
    </location>
    <ligand>
        <name>heme c</name>
        <dbReference type="ChEBI" id="CHEBI:61717"/>
    </ligand>
</feature>
<dbReference type="AlphaFoldDB" id="A0A369TDT1"/>
<accession>A0A369TDT1</accession>
<reference evidence="12 13" key="1">
    <citation type="submission" date="2018-07" db="EMBL/GenBank/DDBJ databases">
        <title>Venubactetium sediminum gen. nov., sp. nov., isolated from a marine solar saltern.</title>
        <authorList>
            <person name="Wang S."/>
        </authorList>
    </citation>
    <scope>NUCLEOTIDE SEQUENCE [LARGE SCALE GENOMIC DNA]</scope>
    <source>
        <strain evidence="12 13">WD2A32</strain>
    </source>
</reference>
<gene>
    <name evidence="12" type="ORF">DRB17_05855</name>
</gene>
<evidence type="ECO:0000313" key="13">
    <source>
        <dbReference type="Proteomes" id="UP000253941"/>
    </source>
</evidence>
<evidence type="ECO:0000259" key="11">
    <source>
        <dbReference type="PROSITE" id="PS51007"/>
    </source>
</evidence>
<dbReference type="GO" id="GO:0005506">
    <property type="term" value="F:iron ion binding"/>
    <property type="evidence" value="ECO:0007669"/>
    <property type="project" value="InterPro"/>
</dbReference>
<keyword evidence="13" id="KW-1185">Reference proteome</keyword>
<proteinExistence type="predicted"/>
<evidence type="ECO:0000256" key="5">
    <source>
        <dbReference type="ARBA" id="ARBA00022723"/>
    </source>
</evidence>
<dbReference type="Pfam" id="PF13442">
    <property type="entry name" value="Cytochrome_CBB3"/>
    <property type="match status" value="1"/>
</dbReference>
<dbReference type="PANTHER" id="PTHR33751:SF1">
    <property type="entry name" value="CBB3-TYPE CYTOCHROME C OXIDASE SUBUNIT FIXP"/>
    <property type="match status" value="1"/>
</dbReference>
<keyword evidence="3 8" id="KW-0349">Heme</keyword>